<proteinExistence type="predicted"/>
<dbReference type="RefSeq" id="WP_046443943.1">
    <property type="nucleotide sequence ID" value="NZ_LAYJ01000112.1"/>
</dbReference>
<feature type="signal peptide" evidence="2">
    <location>
        <begin position="1"/>
        <end position="24"/>
    </location>
</feature>
<accession>A0A0M2NIF1</accession>
<dbReference type="OrthoDB" id="2524388at2"/>
<comment type="caution">
    <text evidence="3">The sequence shown here is derived from an EMBL/GenBank/DDBJ whole genome shotgun (WGS) entry which is preliminary data.</text>
</comment>
<evidence type="ECO:0000313" key="4">
    <source>
        <dbReference type="Proteomes" id="UP000034076"/>
    </source>
</evidence>
<reference evidence="3 4" key="1">
    <citation type="submission" date="2015-04" db="EMBL/GenBank/DDBJ databases">
        <title>Draft genome sequence of bacteremic isolate Catabacter hongkongensis type strain HKU16T.</title>
        <authorList>
            <person name="Lau S.K."/>
            <person name="Teng J.L."/>
            <person name="Huang Y."/>
            <person name="Curreem S.O."/>
            <person name="Tsui S.K."/>
            <person name="Woo P.C."/>
        </authorList>
    </citation>
    <scope>NUCLEOTIDE SEQUENCE [LARGE SCALE GENOMIC DNA]</scope>
    <source>
        <strain evidence="3 4">HKU16</strain>
    </source>
</reference>
<dbReference type="EMBL" id="LAYJ01000112">
    <property type="protein sequence ID" value="KKI50025.1"/>
    <property type="molecule type" value="Genomic_DNA"/>
</dbReference>
<evidence type="ECO:0000256" key="2">
    <source>
        <dbReference type="SAM" id="SignalP"/>
    </source>
</evidence>
<feature type="region of interest" description="Disordered" evidence="1">
    <location>
        <begin position="154"/>
        <end position="174"/>
    </location>
</feature>
<dbReference type="STRING" id="270498.CHK_2088"/>
<keyword evidence="4" id="KW-1185">Reference proteome</keyword>
<dbReference type="Proteomes" id="UP000034076">
    <property type="component" value="Unassembled WGS sequence"/>
</dbReference>
<feature type="chain" id="PRO_5005638674" evidence="2">
    <location>
        <begin position="25"/>
        <end position="174"/>
    </location>
</feature>
<evidence type="ECO:0000313" key="3">
    <source>
        <dbReference type="EMBL" id="KKI50025.1"/>
    </source>
</evidence>
<evidence type="ECO:0000256" key="1">
    <source>
        <dbReference type="SAM" id="MobiDB-lite"/>
    </source>
</evidence>
<keyword evidence="2" id="KW-0732">Signal</keyword>
<gene>
    <name evidence="3" type="ORF">CHK_2088</name>
</gene>
<protein>
    <submittedName>
        <fullName evidence="3">Uncharacterized protein</fullName>
    </submittedName>
</protein>
<name>A0A0M2NIF1_9FIRM</name>
<sequence length="174" mass="18233">MKKKVICMVLAVVMCLSFASVAMAAEGSPADGWIKYDPSTVPDGYTGYYGPNTDEDNALLNEYAANHYPGATLEEIGTVVFLNDAGDYYAGNTILYVEDASVSAGDKVTVLCMDMDGNIIAVEATAEDGGFVFTVPTPGAYSYFVVKATSDKAATAATTTNTSAKSPKTGGEER</sequence>
<dbReference type="AlphaFoldDB" id="A0A0M2NIF1"/>
<organism evidence="3 4">
    <name type="scientific">Christensenella hongkongensis</name>
    <dbReference type="NCBI Taxonomy" id="270498"/>
    <lineage>
        <taxon>Bacteria</taxon>
        <taxon>Bacillati</taxon>
        <taxon>Bacillota</taxon>
        <taxon>Clostridia</taxon>
        <taxon>Christensenellales</taxon>
        <taxon>Christensenellaceae</taxon>
        <taxon>Christensenella</taxon>
    </lineage>
</organism>